<feature type="domain" description="Pirin N-terminal" evidence="3">
    <location>
        <begin position="10"/>
        <end position="42"/>
    </location>
</feature>
<evidence type="ECO:0000313" key="5">
    <source>
        <dbReference type="Proteomes" id="UP000078512"/>
    </source>
</evidence>
<organism evidence="4 5">
    <name type="scientific">Linnemannia elongata AG-77</name>
    <dbReference type="NCBI Taxonomy" id="1314771"/>
    <lineage>
        <taxon>Eukaryota</taxon>
        <taxon>Fungi</taxon>
        <taxon>Fungi incertae sedis</taxon>
        <taxon>Mucoromycota</taxon>
        <taxon>Mortierellomycotina</taxon>
        <taxon>Mortierellomycetes</taxon>
        <taxon>Mortierellales</taxon>
        <taxon>Mortierellaceae</taxon>
        <taxon>Linnemannia</taxon>
    </lineage>
</organism>
<gene>
    <name evidence="4" type="ORF">K457DRAFT_23905</name>
</gene>
<accession>A0A197JJX9</accession>
<dbReference type="Gene3D" id="2.60.120.10">
    <property type="entry name" value="Jelly Rolls"/>
    <property type="match status" value="1"/>
</dbReference>
<evidence type="ECO:0000256" key="1">
    <source>
        <dbReference type="RuleBase" id="RU003457"/>
    </source>
</evidence>
<dbReference type="InterPro" id="IPR003829">
    <property type="entry name" value="Pirin_N_dom"/>
</dbReference>
<dbReference type="SUPFAM" id="SSF51182">
    <property type="entry name" value="RmlC-like cupins"/>
    <property type="match status" value="1"/>
</dbReference>
<protein>
    <recommendedName>
        <fullName evidence="3">Pirin N-terminal domain-containing protein</fullName>
    </recommendedName>
</protein>
<evidence type="ECO:0000313" key="4">
    <source>
        <dbReference type="EMBL" id="OAQ24664.1"/>
    </source>
</evidence>
<feature type="compositionally biased region" description="Polar residues" evidence="2">
    <location>
        <begin position="38"/>
        <end position="47"/>
    </location>
</feature>
<evidence type="ECO:0000256" key="2">
    <source>
        <dbReference type="SAM" id="MobiDB-lite"/>
    </source>
</evidence>
<dbReference type="InterPro" id="IPR014710">
    <property type="entry name" value="RmlC-like_jellyroll"/>
</dbReference>
<keyword evidence="5" id="KW-1185">Reference proteome</keyword>
<dbReference type="Pfam" id="PF02678">
    <property type="entry name" value="Pirin"/>
    <property type="match status" value="1"/>
</dbReference>
<dbReference type="EMBL" id="KV442090">
    <property type="protein sequence ID" value="OAQ24664.1"/>
    <property type="molecule type" value="Genomic_DNA"/>
</dbReference>
<evidence type="ECO:0000259" key="3">
    <source>
        <dbReference type="Pfam" id="PF02678"/>
    </source>
</evidence>
<dbReference type="OrthoDB" id="198735at2759"/>
<dbReference type="AlphaFoldDB" id="A0A197JJX9"/>
<reference evidence="4 5" key="1">
    <citation type="submission" date="2016-05" db="EMBL/GenBank/DDBJ databases">
        <title>Genome sequencing reveals origins of a unique bacterial endosymbiosis in the earliest lineages of terrestrial Fungi.</title>
        <authorList>
            <consortium name="DOE Joint Genome Institute"/>
            <person name="Uehling J."/>
            <person name="Gryganskyi A."/>
            <person name="Hameed K."/>
            <person name="Tschaplinski T."/>
            <person name="Misztal P."/>
            <person name="Wu S."/>
            <person name="Desiro A."/>
            <person name="Vande Pol N."/>
            <person name="Du Z.-Y."/>
            <person name="Zienkiewicz A."/>
            <person name="Zienkiewicz K."/>
            <person name="Morin E."/>
            <person name="Tisserant E."/>
            <person name="Splivallo R."/>
            <person name="Hainaut M."/>
            <person name="Henrissat B."/>
            <person name="Ohm R."/>
            <person name="Kuo A."/>
            <person name="Yan J."/>
            <person name="Lipzen A."/>
            <person name="Nolan M."/>
            <person name="Labutti K."/>
            <person name="Barry K."/>
            <person name="Goldstein A."/>
            <person name="Labbe J."/>
            <person name="Schadt C."/>
            <person name="Tuskan G."/>
            <person name="Grigoriev I."/>
            <person name="Martin F."/>
            <person name="Vilgalys R."/>
            <person name="Bonito G."/>
        </authorList>
    </citation>
    <scope>NUCLEOTIDE SEQUENCE [LARGE SCALE GENOMIC DNA]</scope>
    <source>
        <strain evidence="4 5">AG-77</strain>
    </source>
</reference>
<sequence>MAATSSTRTAGHKGIIGPDDLQWMIAGRGNVHSEMPVKSQTRATSTLRCPATRLSPKLSRKHTTGSTTSTTAPAYISDHGH</sequence>
<feature type="region of interest" description="Disordered" evidence="2">
    <location>
        <begin position="35"/>
        <end position="81"/>
    </location>
</feature>
<comment type="similarity">
    <text evidence="1">Belongs to the pirin family.</text>
</comment>
<name>A0A197JJX9_9FUNG</name>
<dbReference type="Proteomes" id="UP000078512">
    <property type="component" value="Unassembled WGS sequence"/>
</dbReference>
<dbReference type="InterPro" id="IPR011051">
    <property type="entry name" value="RmlC_Cupin_sf"/>
</dbReference>
<proteinExistence type="inferred from homology"/>